<dbReference type="PANTHER" id="PTHR11552:SF208">
    <property type="entry name" value="RE36204P-RELATED"/>
    <property type="match status" value="1"/>
</dbReference>
<evidence type="ECO:0000313" key="4">
    <source>
        <dbReference type="Proteomes" id="UP000605361"/>
    </source>
</evidence>
<evidence type="ECO:0000256" key="1">
    <source>
        <dbReference type="ARBA" id="ARBA00010790"/>
    </source>
</evidence>
<feature type="domain" description="Glucose-methanol-choline oxidoreductase C-terminal" evidence="2">
    <location>
        <begin position="19"/>
        <end position="69"/>
    </location>
</feature>
<dbReference type="GO" id="GO:0050660">
    <property type="term" value="F:flavin adenine dinucleotide binding"/>
    <property type="evidence" value="ECO:0007669"/>
    <property type="project" value="InterPro"/>
</dbReference>
<dbReference type="AlphaFoldDB" id="A0A931EWA1"/>
<dbReference type="RefSeq" id="WP_195893988.1">
    <property type="nucleotide sequence ID" value="NZ_JADOGI010000008.1"/>
</dbReference>
<evidence type="ECO:0000259" key="2">
    <source>
        <dbReference type="Pfam" id="PF05199"/>
    </source>
</evidence>
<evidence type="ECO:0000313" key="3">
    <source>
        <dbReference type="EMBL" id="MBF8185000.1"/>
    </source>
</evidence>
<comment type="similarity">
    <text evidence="1">Belongs to the GMC oxidoreductase family.</text>
</comment>
<dbReference type="Proteomes" id="UP000605361">
    <property type="component" value="Unassembled WGS sequence"/>
</dbReference>
<dbReference type="EMBL" id="JADOGI010000008">
    <property type="protein sequence ID" value="MBF8185000.1"/>
    <property type="molecule type" value="Genomic_DNA"/>
</dbReference>
<accession>A0A931EWA1</accession>
<gene>
    <name evidence="3" type="ORF">ITP53_04460</name>
</gene>
<dbReference type="Pfam" id="PF05199">
    <property type="entry name" value="GMC_oxred_C"/>
    <property type="match status" value="1"/>
</dbReference>
<comment type="caution">
    <text evidence="3">The sequence shown here is derived from an EMBL/GenBank/DDBJ whole genome shotgun (WGS) entry which is preliminary data.</text>
</comment>
<dbReference type="InterPro" id="IPR036188">
    <property type="entry name" value="FAD/NAD-bd_sf"/>
</dbReference>
<dbReference type="InterPro" id="IPR012132">
    <property type="entry name" value="GMC_OxRdtase"/>
</dbReference>
<dbReference type="SUPFAM" id="SSF51905">
    <property type="entry name" value="FAD/NAD(P)-binding domain"/>
    <property type="match status" value="2"/>
</dbReference>
<dbReference type="GO" id="GO:0016614">
    <property type="term" value="F:oxidoreductase activity, acting on CH-OH group of donors"/>
    <property type="evidence" value="ECO:0007669"/>
    <property type="project" value="InterPro"/>
</dbReference>
<dbReference type="InterPro" id="IPR007867">
    <property type="entry name" value="GMC_OxRtase_C"/>
</dbReference>
<organism evidence="3 4">
    <name type="scientific">Nonomuraea cypriaca</name>
    <dbReference type="NCBI Taxonomy" id="1187855"/>
    <lineage>
        <taxon>Bacteria</taxon>
        <taxon>Bacillati</taxon>
        <taxon>Actinomycetota</taxon>
        <taxon>Actinomycetes</taxon>
        <taxon>Streptosporangiales</taxon>
        <taxon>Streptosporangiaceae</taxon>
        <taxon>Nonomuraea</taxon>
    </lineage>
</organism>
<proteinExistence type="inferred from homology"/>
<name>A0A931EWA1_9ACTN</name>
<dbReference type="PANTHER" id="PTHR11552">
    <property type="entry name" value="GLUCOSE-METHANOL-CHOLINE GMC OXIDOREDUCTASE"/>
    <property type="match status" value="1"/>
</dbReference>
<reference evidence="3" key="1">
    <citation type="submission" date="2020-11" db="EMBL/GenBank/DDBJ databases">
        <title>Whole-genome analyses of Nonomuraea sp. K274.</title>
        <authorList>
            <person name="Veyisoglu A."/>
        </authorList>
    </citation>
    <scope>NUCLEOTIDE SEQUENCE</scope>
    <source>
        <strain evidence="3">K274</strain>
    </source>
</reference>
<sequence length="79" mass="8113">MDIDHLIVGAGTAGCVLAARLSADPLRRVAVLVGEDCRVHGVDGLRIADLSIVPVPLRATTALDAMMVGEHAATLILGT</sequence>
<keyword evidence="4" id="KW-1185">Reference proteome</keyword>
<dbReference type="Gene3D" id="3.50.50.60">
    <property type="entry name" value="FAD/NAD(P)-binding domain"/>
    <property type="match status" value="2"/>
</dbReference>
<protein>
    <submittedName>
        <fullName evidence="3">GMC family oxidoreductase N-terminal domain-containing protein</fullName>
    </submittedName>
</protein>